<dbReference type="PANTHER" id="PTHR44688:SF16">
    <property type="entry name" value="DNA-BINDING TRANSCRIPTIONAL ACTIVATOR DEVR_DOSR"/>
    <property type="match status" value="1"/>
</dbReference>
<dbReference type="SUPFAM" id="SSF46894">
    <property type="entry name" value="C-terminal effector domain of the bipartite response regulators"/>
    <property type="match status" value="1"/>
</dbReference>
<name>A0ABP6ZL72_9ACTN</name>
<dbReference type="InterPro" id="IPR059106">
    <property type="entry name" value="WHD_MalT"/>
</dbReference>
<dbReference type="InterPro" id="IPR036388">
    <property type="entry name" value="WH-like_DNA-bd_sf"/>
</dbReference>
<dbReference type="Gene3D" id="1.25.40.10">
    <property type="entry name" value="Tetratricopeptide repeat domain"/>
    <property type="match status" value="1"/>
</dbReference>
<keyword evidence="1" id="KW-0805">Transcription regulation</keyword>
<proteinExistence type="predicted"/>
<dbReference type="EMBL" id="BAABDQ010000047">
    <property type="protein sequence ID" value="GAA3611341.1"/>
    <property type="molecule type" value="Genomic_DNA"/>
</dbReference>
<dbReference type="InterPro" id="IPR011990">
    <property type="entry name" value="TPR-like_helical_dom_sf"/>
</dbReference>
<dbReference type="Proteomes" id="UP001500630">
    <property type="component" value="Unassembled WGS sequence"/>
</dbReference>
<feature type="domain" description="HTH luxR-type" evidence="4">
    <location>
        <begin position="667"/>
        <end position="732"/>
    </location>
</feature>
<dbReference type="InterPro" id="IPR016032">
    <property type="entry name" value="Sig_transdc_resp-reg_C-effctor"/>
</dbReference>
<dbReference type="InterPro" id="IPR000792">
    <property type="entry name" value="Tscrpt_reg_LuxR_C"/>
</dbReference>
<evidence type="ECO:0000259" key="4">
    <source>
        <dbReference type="PROSITE" id="PS50043"/>
    </source>
</evidence>
<dbReference type="SMART" id="SM00421">
    <property type="entry name" value="HTH_LUXR"/>
    <property type="match status" value="1"/>
</dbReference>
<dbReference type="PROSITE" id="PS50043">
    <property type="entry name" value="HTH_LUXR_2"/>
    <property type="match status" value="1"/>
</dbReference>
<evidence type="ECO:0000313" key="6">
    <source>
        <dbReference type="Proteomes" id="UP001500630"/>
    </source>
</evidence>
<evidence type="ECO:0000256" key="2">
    <source>
        <dbReference type="ARBA" id="ARBA00023125"/>
    </source>
</evidence>
<dbReference type="Gene3D" id="3.40.50.300">
    <property type="entry name" value="P-loop containing nucleotide triphosphate hydrolases"/>
    <property type="match status" value="1"/>
</dbReference>
<dbReference type="Gene3D" id="1.10.10.10">
    <property type="entry name" value="Winged helix-like DNA-binding domain superfamily/Winged helix DNA-binding domain"/>
    <property type="match status" value="1"/>
</dbReference>
<organism evidence="5 6">
    <name type="scientific">Nonomuraea rosea</name>
    <dbReference type="NCBI Taxonomy" id="638574"/>
    <lineage>
        <taxon>Bacteria</taxon>
        <taxon>Bacillati</taxon>
        <taxon>Actinomycetota</taxon>
        <taxon>Actinomycetes</taxon>
        <taxon>Streptosporangiales</taxon>
        <taxon>Streptosporangiaceae</taxon>
        <taxon>Nonomuraea</taxon>
    </lineage>
</organism>
<evidence type="ECO:0000256" key="3">
    <source>
        <dbReference type="ARBA" id="ARBA00023163"/>
    </source>
</evidence>
<dbReference type="InterPro" id="IPR027417">
    <property type="entry name" value="P-loop_NTPase"/>
</dbReference>
<keyword evidence="6" id="KW-1185">Reference proteome</keyword>
<evidence type="ECO:0000256" key="1">
    <source>
        <dbReference type="ARBA" id="ARBA00023015"/>
    </source>
</evidence>
<keyword evidence="2" id="KW-0238">DNA-binding</keyword>
<gene>
    <name evidence="5" type="ORF">GCM10022419_115450</name>
</gene>
<dbReference type="Pfam" id="PF13191">
    <property type="entry name" value="AAA_16"/>
    <property type="match status" value="1"/>
</dbReference>
<dbReference type="SUPFAM" id="SSF52540">
    <property type="entry name" value="P-loop containing nucleoside triphosphate hydrolases"/>
    <property type="match status" value="1"/>
</dbReference>
<dbReference type="CDD" id="cd06170">
    <property type="entry name" value="LuxR_C_like"/>
    <property type="match status" value="1"/>
</dbReference>
<comment type="caution">
    <text evidence="5">The sequence shown here is derived from an EMBL/GenBank/DDBJ whole genome shotgun (WGS) entry which is preliminary data.</text>
</comment>
<dbReference type="RefSeq" id="WP_345575949.1">
    <property type="nucleotide sequence ID" value="NZ_BAABDQ010000047.1"/>
</dbReference>
<dbReference type="PANTHER" id="PTHR44688">
    <property type="entry name" value="DNA-BINDING TRANSCRIPTIONAL ACTIVATOR DEVR_DOSR"/>
    <property type="match status" value="1"/>
</dbReference>
<sequence length="734" mass="79280">MTLDDQRPPAHESRQSWVRRPILTHLLENAREARVILLSAPAGAGKSTLVAQWRATAGQDRPFAWIALDRTLNEPSALWRAVLHATTPGAAKEPRRRTLRGRAGPTLFHVLNVLAAREDRAVLVLDDLHVIDAPDCLRQLEALIDHLPATAQLVLITRAEPALPLAKYRAAGELLELRMADLALSCEDAATLVRQVSGVLLQDHDLDRVLAATEGWAIAVHLAAMSLRTAPDPAAFTDRFTGTHRAVTDFLEEEVLHRIAPDVRRFLRRVSVLERLTAPLCDEVAGTANAAELLQSLDGANMFLVPLDDNRRWYRLHRLFRQAMADELTRGEPDLVPMLHRRAGDWYGRNGMLGEATEHMLAGGDSEGPTSLLQAHWMEFVSTGRLAALQELMGTIGTAAIGRDAVTAISAAWAAALSGDPGATRHWLSLAESLPHEGALPDGSPSIAFSAALIRGLFGFDGVPDMLTSAMTAADMERDPTSRWHAPARLALAHSLYLTGDPGSAVQYAQAAAQNLVTSPTTRILALSVMSLALTELGRDSEAAEPSRMAAELVQSNGLAGSARVTLAAHAAGVVLTRQGGLQEGIRLLESALDLRRSAAGLSPWPTLALLSTLAETCLGAGDHAGARDFLGHARRLLAAEGDGGEHLRGKLARLHTQLIGVLTAQPRPEILPLTAREHTVLTLLQKEASLREIGLQLFVSTNTIKTHTRSIYRKLGATSRHEAISIARQMRLL</sequence>
<dbReference type="Pfam" id="PF00196">
    <property type="entry name" value="GerE"/>
    <property type="match status" value="1"/>
</dbReference>
<keyword evidence="3" id="KW-0804">Transcription</keyword>
<reference evidence="6" key="1">
    <citation type="journal article" date="2019" name="Int. J. Syst. Evol. Microbiol.">
        <title>The Global Catalogue of Microorganisms (GCM) 10K type strain sequencing project: providing services to taxonomists for standard genome sequencing and annotation.</title>
        <authorList>
            <consortium name="The Broad Institute Genomics Platform"/>
            <consortium name="The Broad Institute Genome Sequencing Center for Infectious Disease"/>
            <person name="Wu L."/>
            <person name="Ma J."/>
        </authorList>
    </citation>
    <scope>NUCLEOTIDE SEQUENCE [LARGE SCALE GENOMIC DNA]</scope>
    <source>
        <strain evidence="6">JCM 17326</strain>
    </source>
</reference>
<dbReference type="InterPro" id="IPR041664">
    <property type="entry name" value="AAA_16"/>
</dbReference>
<dbReference type="Pfam" id="PF25873">
    <property type="entry name" value="WHD_MalT"/>
    <property type="match status" value="1"/>
</dbReference>
<protein>
    <submittedName>
        <fullName evidence="5">LuxR C-terminal-related transcriptional regulator</fullName>
    </submittedName>
</protein>
<dbReference type="PRINTS" id="PR00038">
    <property type="entry name" value="HTHLUXR"/>
</dbReference>
<evidence type="ECO:0000313" key="5">
    <source>
        <dbReference type="EMBL" id="GAA3611341.1"/>
    </source>
</evidence>
<accession>A0ABP6ZL72</accession>
<dbReference type="SUPFAM" id="SSF48452">
    <property type="entry name" value="TPR-like"/>
    <property type="match status" value="1"/>
</dbReference>